<proteinExistence type="predicted"/>
<name>L7CDK3_RHOBT</name>
<dbReference type="EMBL" id="AMWG01000112">
    <property type="protein sequence ID" value="ELP32073.1"/>
    <property type="molecule type" value="Genomic_DNA"/>
</dbReference>
<dbReference type="AlphaFoldDB" id="L7CDK3"/>
<evidence type="ECO:0000313" key="1">
    <source>
        <dbReference type="EMBL" id="ELP32073.1"/>
    </source>
</evidence>
<organism evidence="1 2">
    <name type="scientific">Rhodopirellula baltica SWK14</name>
    <dbReference type="NCBI Taxonomy" id="993516"/>
    <lineage>
        <taxon>Bacteria</taxon>
        <taxon>Pseudomonadati</taxon>
        <taxon>Planctomycetota</taxon>
        <taxon>Planctomycetia</taxon>
        <taxon>Pirellulales</taxon>
        <taxon>Pirellulaceae</taxon>
        <taxon>Rhodopirellula</taxon>
    </lineage>
</organism>
<accession>L7CDK3</accession>
<comment type="caution">
    <text evidence="1">The sequence shown here is derived from an EMBL/GenBank/DDBJ whole genome shotgun (WGS) entry which is preliminary data.</text>
</comment>
<dbReference type="Proteomes" id="UP000010959">
    <property type="component" value="Unassembled WGS sequence"/>
</dbReference>
<evidence type="ECO:0000313" key="2">
    <source>
        <dbReference type="Proteomes" id="UP000010959"/>
    </source>
</evidence>
<sequence length="43" mass="4774">MEDQLRRSGSSQPIRVMALLCLDAKKGTDAKKGRGAIELILRF</sequence>
<reference evidence="1 2" key="1">
    <citation type="journal article" date="2013" name="Mar. Genomics">
        <title>Expression of sulfatases in Rhodopirellula baltica and the diversity of sulfatases in the genus Rhodopirellula.</title>
        <authorList>
            <person name="Wegner C.E."/>
            <person name="Richter-Heitmann T."/>
            <person name="Klindworth A."/>
            <person name="Klockow C."/>
            <person name="Richter M."/>
            <person name="Achstetter T."/>
            <person name="Glockner F.O."/>
            <person name="Harder J."/>
        </authorList>
    </citation>
    <scope>NUCLEOTIDE SEQUENCE [LARGE SCALE GENOMIC DNA]</scope>
    <source>
        <strain evidence="1 2">SWK14</strain>
    </source>
</reference>
<gene>
    <name evidence="1" type="ORF">RBSWK_04007</name>
</gene>
<protein>
    <submittedName>
        <fullName evidence="1">Uncharacterized protein</fullName>
    </submittedName>
</protein>